<dbReference type="AlphaFoldDB" id="A0A2I0UL88"/>
<name>A0A2I0UL88_LIMLA</name>
<reference evidence="2" key="2">
    <citation type="submission" date="2017-12" db="EMBL/GenBank/DDBJ databases">
        <title>Genome sequence of the Bar-tailed Godwit (Limosa lapponica baueri).</title>
        <authorList>
            <person name="Lima N.C.B."/>
            <person name="Parody-Merino A.M."/>
            <person name="Battley P.F."/>
            <person name="Fidler A.E."/>
            <person name="Prosdocimi F."/>
        </authorList>
    </citation>
    <scope>NUCLEOTIDE SEQUENCE [LARGE SCALE GENOMIC DNA]</scope>
</reference>
<protein>
    <submittedName>
        <fullName evidence="1">Uncharacterized protein</fullName>
    </submittedName>
</protein>
<organism evidence="1 2">
    <name type="scientific">Limosa lapponica baueri</name>
    <dbReference type="NCBI Taxonomy" id="1758121"/>
    <lineage>
        <taxon>Eukaryota</taxon>
        <taxon>Metazoa</taxon>
        <taxon>Chordata</taxon>
        <taxon>Craniata</taxon>
        <taxon>Vertebrata</taxon>
        <taxon>Euteleostomi</taxon>
        <taxon>Archelosauria</taxon>
        <taxon>Archosauria</taxon>
        <taxon>Dinosauria</taxon>
        <taxon>Saurischia</taxon>
        <taxon>Theropoda</taxon>
        <taxon>Coelurosauria</taxon>
        <taxon>Aves</taxon>
        <taxon>Neognathae</taxon>
        <taxon>Neoaves</taxon>
        <taxon>Charadriiformes</taxon>
        <taxon>Scolopacidae</taxon>
        <taxon>Limosa</taxon>
    </lineage>
</organism>
<sequence>MSLQGLLLGLCHQSILPSNAITGYPAKVVPPQKDQTAQCRRLSADARGAMLSLSSGATSSNAPLAFAASRGSKPAISPLELVHPTTSPILALPENNPGTRHLRPNPSLREAIVTLWGQSVKVARASGAA</sequence>
<accession>A0A2I0UL88</accession>
<gene>
    <name evidence="1" type="ORF">llap_2896</name>
</gene>
<evidence type="ECO:0000313" key="2">
    <source>
        <dbReference type="Proteomes" id="UP000233556"/>
    </source>
</evidence>
<dbReference type="EMBL" id="KZ505697">
    <property type="protein sequence ID" value="PKU46812.1"/>
    <property type="molecule type" value="Genomic_DNA"/>
</dbReference>
<keyword evidence="2" id="KW-1185">Reference proteome</keyword>
<dbReference type="Proteomes" id="UP000233556">
    <property type="component" value="Unassembled WGS sequence"/>
</dbReference>
<reference evidence="2" key="1">
    <citation type="submission" date="2017-11" db="EMBL/GenBank/DDBJ databases">
        <authorList>
            <person name="Lima N.C."/>
            <person name="Parody-Merino A.M."/>
            <person name="Battley P.F."/>
            <person name="Fidler A.E."/>
            <person name="Prosdocimi F."/>
        </authorList>
    </citation>
    <scope>NUCLEOTIDE SEQUENCE [LARGE SCALE GENOMIC DNA]</scope>
</reference>
<proteinExistence type="predicted"/>
<evidence type="ECO:0000313" key="1">
    <source>
        <dbReference type="EMBL" id="PKU46812.1"/>
    </source>
</evidence>